<evidence type="ECO:0000256" key="1">
    <source>
        <dbReference type="SAM" id="Coils"/>
    </source>
</evidence>
<feature type="non-terminal residue" evidence="2">
    <location>
        <position position="211"/>
    </location>
</feature>
<keyword evidence="3" id="KW-1185">Reference proteome</keyword>
<gene>
    <name evidence="2" type="ORF">R3P38DRAFT_2412801</name>
</gene>
<dbReference type="EMBL" id="JAWWNJ010000139">
    <property type="protein sequence ID" value="KAK6984277.1"/>
    <property type="molecule type" value="Genomic_DNA"/>
</dbReference>
<proteinExistence type="predicted"/>
<organism evidence="2 3">
    <name type="scientific">Favolaschia claudopus</name>
    <dbReference type="NCBI Taxonomy" id="2862362"/>
    <lineage>
        <taxon>Eukaryota</taxon>
        <taxon>Fungi</taxon>
        <taxon>Dikarya</taxon>
        <taxon>Basidiomycota</taxon>
        <taxon>Agaricomycotina</taxon>
        <taxon>Agaricomycetes</taxon>
        <taxon>Agaricomycetidae</taxon>
        <taxon>Agaricales</taxon>
        <taxon>Marasmiineae</taxon>
        <taxon>Mycenaceae</taxon>
        <taxon>Favolaschia</taxon>
    </lineage>
</organism>
<comment type="caution">
    <text evidence="2">The sequence shown here is derived from an EMBL/GenBank/DDBJ whole genome shotgun (WGS) entry which is preliminary data.</text>
</comment>
<dbReference type="AlphaFoldDB" id="A0AAV9ZII5"/>
<sequence>GDKKKISAKTRTDATVAASTRSSLEADIQSHVDTILRLTAENQQLHSALSNLQETTSATMKELRAERKAFKMQARRAQESLATVRGDFKAIATWDAKDGQMYSMLTRRLVLRISGAGCPENKVKDVILSCADVFGVNVKNLTLSARSVARMKKEGGYISLIQIGREIKMTYGFTESSDGTSHRKVNWESRSLSAMVPTYAPGVDDTDASTW</sequence>
<reference evidence="2 3" key="1">
    <citation type="journal article" date="2024" name="J Genomics">
        <title>Draft genome sequencing and assembly of Favolaschia claudopus CIRM-BRFM 2984 isolated from oak limbs.</title>
        <authorList>
            <person name="Navarro D."/>
            <person name="Drula E."/>
            <person name="Chaduli D."/>
            <person name="Cazenave R."/>
            <person name="Ahrendt S."/>
            <person name="Wang J."/>
            <person name="Lipzen A."/>
            <person name="Daum C."/>
            <person name="Barry K."/>
            <person name="Grigoriev I.V."/>
            <person name="Favel A."/>
            <person name="Rosso M.N."/>
            <person name="Martin F."/>
        </authorList>
    </citation>
    <scope>NUCLEOTIDE SEQUENCE [LARGE SCALE GENOMIC DNA]</scope>
    <source>
        <strain evidence="2 3">CIRM-BRFM 2984</strain>
    </source>
</reference>
<evidence type="ECO:0000313" key="3">
    <source>
        <dbReference type="Proteomes" id="UP001362999"/>
    </source>
</evidence>
<dbReference type="Gene3D" id="1.20.5.340">
    <property type="match status" value="1"/>
</dbReference>
<feature type="coiled-coil region" evidence="1">
    <location>
        <begin position="35"/>
        <end position="80"/>
    </location>
</feature>
<name>A0AAV9ZII5_9AGAR</name>
<accession>A0AAV9ZII5</accession>
<evidence type="ECO:0000313" key="2">
    <source>
        <dbReference type="EMBL" id="KAK6984277.1"/>
    </source>
</evidence>
<keyword evidence="1" id="KW-0175">Coiled coil</keyword>
<feature type="non-terminal residue" evidence="2">
    <location>
        <position position="1"/>
    </location>
</feature>
<dbReference type="Proteomes" id="UP001362999">
    <property type="component" value="Unassembled WGS sequence"/>
</dbReference>
<protein>
    <submittedName>
        <fullName evidence="2">Uncharacterized protein</fullName>
    </submittedName>
</protein>